<dbReference type="EMBL" id="AUZY01007627">
    <property type="protein sequence ID" value="EQD49322.1"/>
    <property type="molecule type" value="Genomic_DNA"/>
</dbReference>
<evidence type="ECO:0000256" key="4">
    <source>
        <dbReference type="ARBA" id="ARBA00022989"/>
    </source>
</evidence>
<organism evidence="7">
    <name type="scientific">mine drainage metagenome</name>
    <dbReference type="NCBI Taxonomy" id="410659"/>
    <lineage>
        <taxon>unclassified sequences</taxon>
        <taxon>metagenomes</taxon>
        <taxon>ecological metagenomes</taxon>
    </lineage>
</organism>
<evidence type="ECO:0000256" key="2">
    <source>
        <dbReference type="ARBA" id="ARBA00022481"/>
    </source>
</evidence>
<dbReference type="GO" id="GO:0016020">
    <property type="term" value="C:membrane"/>
    <property type="evidence" value="ECO:0007669"/>
    <property type="project" value="UniProtKB-SubCell"/>
</dbReference>
<dbReference type="InterPro" id="IPR045584">
    <property type="entry name" value="Pilin-like"/>
</dbReference>
<dbReference type="AlphaFoldDB" id="T0ZXH1"/>
<gene>
    <name evidence="7" type="ORF">B1B_11694</name>
</gene>
<dbReference type="SUPFAM" id="SSF54523">
    <property type="entry name" value="Pili subunits"/>
    <property type="match status" value="1"/>
</dbReference>
<keyword evidence="4" id="KW-1133">Transmembrane helix</keyword>
<dbReference type="InterPro" id="IPR003413">
    <property type="entry name" value="T2SS_GspI_C"/>
</dbReference>
<comment type="subcellular location">
    <subcellularLocation>
        <location evidence="1">Membrane</location>
        <topology evidence="1">Single-pass membrane protein</topology>
    </subcellularLocation>
</comment>
<reference evidence="7" key="2">
    <citation type="journal article" date="2014" name="ISME J.">
        <title>Microbial stratification in low pH oxic and suboxic macroscopic growths along an acid mine drainage.</title>
        <authorList>
            <person name="Mendez-Garcia C."/>
            <person name="Mesa V."/>
            <person name="Sprenger R.R."/>
            <person name="Richter M."/>
            <person name="Diez M.S."/>
            <person name="Solano J."/>
            <person name="Bargiela R."/>
            <person name="Golyshina O.V."/>
            <person name="Manteca A."/>
            <person name="Ramos J.L."/>
            <person name="Gallego J.R."/>
            <person name="Llorente I."/>
            <person name="Martins Dos Santos V.A."/>
            <person name="Jensen O.N."/>
            <person name="Pelaez A.I."/>
            <person name="Sanchez J."/>
            <person name="Ferrer M."/>
        </authorList>
    </citation>
    <scope>NUCLEOTIDE SEQUENCE</scope>
</reference>
<dbReference type="GO" id="GO:0015627">
    <property type="term" value="C:type II protein secretion system complex"/>
    <property type="evidence" value="ECO:0007669"/>
    <property type="project" value="InterPro"/>
</dbReference>
<reference evidence="7" key="1">
    <citation type="submission" date="2013-08" db="EMBL/GenBank/DDBJ databases">
        <authorList>
            <person name="Mendez C."/>
            <person name="Richter M."/>
            <person name="Ferrer M."/>
            <person name="Sanchez J."/>
        </authorList>
    </citation>
    <scope>NUCLEOTIDE SEQUENCE</scope>
</reference>
<dbReference type="Gene3D" id="3.30.1300.30">
    <property type="entry name" value="GSPII I/J protein-like"/>
    <property type="match status" value="1"/>
</dbReference>
<feature type="domain" description="Type II secretion system protein GspI C-terminal" evidence="6">
    <location>
        <begin position="32"/>
        <end position="94"/>
    </location>
</feature>
<evidence type="ECO:0000256" key="1">
    <source>
        <dbReference type="ARBA" id="ARBA00004167"/>
    </source>
</evidence>
<accession>T0ZXH1</accession>
<name>T0ZXH1_9ZZZZ</name>
<feature type="non-terminal residue" evidence="7">
    <location>
        <position position="95"/>
    </location>
</feature>
<comment type="caution">
    <text evidence="7">The sequence shown here is derived from an EMBL/GenBank/DDBJ whole genome shotgun (WGS) entry which is preliminary data.</text>
</comment>
<evidence type="ECO:0000256" key="5">
    <source>
        <dbReference type="ARBA" id="ARBA00023136"/>
    </source>
</evidence>
<sequence>MLEVVVALLIVALGLAAAVELTTLAAGNAFTLQQKTLADWVAMNRLATLRMAGTLPAAGSATGHVKMGGNTFYWREAISGGALPQVRNVRISVSG</sequence>
<evidence type="ECO:0000259" key="6">
    <source>
        <dbReference type="Pfam" id="PF02501"/>
    </source>
</evidence>
<keyword evidence="2" id="KW-0488">Methylation</keyword>
<dbReference type="Pfam" id="PF02501">
    <property type="entry name" value="T2SSI"/>
    <property type="match status" value="1"/>
</dbReference>
<evidence type="ECO:0000256" key="3">
    <source>
        <dbReference type="ARBA" id="ARBA00022692"/>
    </source>
</evidence>
<evidence type="ECO:0000313" key="7">
    <source>
        <dbReference type="EMBL" id="EQD49322.1"/>
    </source>
</evidence>
<keyword evidence="5" id="KW-0472">Membrane</keyword>
<proteinExistence type="predicted"/>
<dbReference type="PANTHER" id="PTHR38779">
    <property type="entry name" value="TYPE II SECRETION SYSTEM PROTEIN I-RELATED"/>
    <property type="match status" value="1"/>
</dbReference>
<dbReference type="PANTHER" id="PTHR38779:SF2">
    <property type="entry name" value="TYPE II SECRETION SYSTEM PROTEIN I-RELATED"/>
    <property type="match status" value="1"/>
</dbReference>
<protein>
    <submittedName>
        <fullName evidence="7">General secretion pathway protein I</fullName>
    </submittedName>
</protein>
<keyword evidence="3" id="KW-0812">Transmembrane</keyword>
<dbReference type="GO" id="GO:0015628">
    <property type="term" value="P:protein secretion by the type II secretion system"/>
    <property type="evidence" value="ECO:0007669"/>
    <property type="project" value="InterPro"/>
</dbReference>
<dbReference type="InterPro" id="IPR010052">
    <property type="entry name" value="T2SS_protein-GspI"/>
</dbReference>
<dbReference type="NCBIfam" id="TIGR01707">
    <property type="entry name" value="gspI"/>
    <property type="match status" value="1"/>
</dbReference>